<dbReference type="GO" id="GO:0005739">
    <property type="term" value="C:mitochondrion"/>
    <property type="evidence" value="ECO:0007669"/>
    <property type="project" value="TreeGrafter"/>
</dbReference>
<reference evidence="2" key="1">
    <citation type="submission" date="2025-08" db="UniProtKB">
        <authorList>
            <consortium name="Ensembl"/>
        </authorList>
    </citation>
    <scope>IDENTIFICATION</scope>
</reference>
<keyword evidence="1" id="KW-0831">Ubiquinone biosynthesis</keyword>
<accession>A0A8C6YRX8</accession>
<evidence type="ECO:0000313" key="3">
    <source>
        <dbReference type="Proteomes" id="UP000694420"/>
    </source>
</evidence>
<dbReference type="InterPro" id="IPR007715">
    <property type="entry name" value="Coq4"/>
</dbReference>
<dbReference type="Proteomes" id="UP000694420">
    <property type="component" value="Unplaced"/>
</dbReference>
<keyword evidence="3" id="KW-1185">Reference proteome</keyword>
<sequence>HHGETYPSCTPHGVTCPSWATHPSRTLHGVVVKWFEAVQTGLPMCVLGAAFGPIHLSLQVLATELIPWAVRSGRNANCVLNIYYEQRWEQPVASLREEIGIFPPPAVRV</sequence>
<evidence type="ECO:0000313" key="2">
    <source>
        <dbReference type="Ensembl" id="ENSNPEP00000002880.1"/>
    </source>
</evidence>
<organism evidence="2 3">
    <name type="scientific">Nothoprocta perdicaria</name>
    <name type="common">Chilean tinamou</name>
    <name type="synonym">Crypturus perdicarius</name>
    <dbReference type="NCBI Taxonomy" id="30464"/>
    <lineage>
        <taxon>Eukaryota</taxon>
        <taxon>Metazoa</taxon>
        <taxon>Chordata</taxon>
        <taxon>Craniata</taxon>
        <taxon>Vertebrata</taxon>
        <taxon>Euteleostomi</taxon>
        <taxon>Archelosauria</taxon>
        <taxon>Archosauria</taxon>
        <taxon>Dinosauria</taxon>
        <taxon>Saurischia</taxon>
        <taxon>Theropoda</taxon>
        <taxon>Coelurosauria</taxon>
        <taxon>Aves</taxon>
        <taxon>Palaeognathae</taxon>
        <taxon>Tinamiformes</taxon>
        <taxon>Tinamidae</taxon>
        <taxon>Nothoprocta</taxon>
    </lineage>
</organism>
<reference evidence="2" key="2">
    <citation type="submission" date="2025-09" db="UniProtKB">
        <authorList>
            <consortium name="Ensembl"/>
        </authorList>
    </citation>
    <scope>IDENTIFICATION</scope>
</reference>
<dbReference type="GO" id="GO:0006744">
    <property type="term" value="P:ubiquinone biosynthetic process"/>
    <property type="evidence" value="ECO:0007669"/>
    <property type="project" value="UniProtKB-KW"/>
</dbReference>
<gene>
    <name evidence="2" type="primary">COQ4</name>
</gene>
<dbReference type="PANTHER" id="PTHR12922">
    <property type="entry name" value="UBIQUINONE BIOSYNTHESIS PROTEIN"/>
    <property type="match status" value="1"/>
</dbReference>
<dbReference type="AlphaFoldDB" id="A0A8C6YRX8"/>
<dbReference type="Ensembl" id="ENSNPET00000002937.1">
    <property type="protein sequence ID" value="ENSNPEP00000002880.1"/>
    <property type="gene ID" value="ENSNPEG00000002220.1"/>
</dbReference>
<dbReference type="Pfam" id="PF05019">
    <property type="entry name" value="Coq4"/>
    <property type="match status" value="1"/>
</dbReference>
<protein>
    <submittedName>
        <fullName evidence="2">Coenzyme Q4</fullName>
    </submittedName>
</protein>
<proteinExistence type="predicted"/>
<evidence type="ECO:0000256" key="1">
    <source>
        <dbReference type="ARBA" id="ARBA00022688"/>
    </source>
</evidence>
<dbReference type="PANTHER" id="PTHR12922:SF7">
    <property type="entry name" value="UBIQUINONE BIOSYNTHESIS PROTEIN COQ4 HOMOLOG, MITOCHONDRIAL"/>
    <property type="match status" value="1"/>
</dbReference>
<name>A0A8C6YRX8_NOTPE</name>